<evidence type="ECO:0000256" key="7">
    <source>
        <dbReference type="ARBA" id="ARBA00023065"/>
    </source>
</evidence>
<dbReference type="NCBIfam" id="NF010791">
    <property type="entry name" value="PRK14195.1"/>
    <property type="match status" value="1"/>
</dbReference>
<dbReference type="NCBIfam" id="TIGR00494">
    <property type="entry name" value="crcB"/>
    <property type="match status" value="1"/>
</dbReference>
<organism evidence="13 14">
    <name type="scientific">Caulobacter vibrioides</name>
    <name type="common">Caulobacter crescentus</name>
    <dbReference type="NCBI Taxonomy" id="155892"/>
    <lineage>
        <taxon>Bacteria</taxon>
        <taxon>Pseudomonadati</taxon>
        <taxon>Pseudomonadota</taxon>
        <taxon>Alphaproteobacteria</taxon>
        <taxon>Caulobacterales</taxon>
        <taxon>Caulobacteraceae</taxon>
        <taxon>Caulobacter</taxon>
    </lineage>
</organism>
<evidence type="ECO:0000256" key="3">
    <source>
        <dbReference type="ARBA" id="ARBA00022519"/>
    </source>
</evidence>
<feature type="binding site" evidence="12">
    <location>
        <position position="76"/>
    </location>
    <ligand>
        <name>Na(+)</name>
        <dbReference type="ChEBI" id="CHEBI:29101"/>
        <note>structural</note>
    </ligand>
</feature>
<evidence type="ECO:0000256" key="11">
    <source>
        <dbReference type="ARBA" id="ARBA00035585"/>
    </source>
</evidence>
<comment type="activity regulation">
    <text evidence="12">Na(+) is not transported, but it plays an essential structural role and its presence is essential for fluoride channel function.</text>
</comment>
<keyword evidence="7 12" id="KW-0406">Ion transport</keyword>
<dbReference type="Proteomes" id="UP000215616">
    <property type="component" value="Unassembled WGS sequence"/>
</dbReference>
<dbReference type="HAMAP" id="MF_00454">
    <property type="entry name" value="FluC"/>
    <property type="match status" value="1"/>
</dbReference>
<evidence type="ECO:0000256" key="10">
    <source>
        <dbReference type="ARBA" id="ARBA00035120"/>
    </source>
</evidence>
<dbReference type="InterPro" id="IPR003691">
    <property type="entry name" value="FluC"/>
</dbReference>
<evidence type="ECO:0000256" key="9">
    <source>
        <dbReference type="ARBA" id="ARBA00023303"/>
    </source>
</evidence>
<keyword evidence="6 12" id="KW-0915">Sodium</keyword>
<evidence type="ECO:0000256" key="5">
    <source>
        <dbReference type="ARBA" id="ARBA00022989"/>
    </source>
</evidence>
<dbReference type="PANTHER" id="PTHR28259:SF1">
    <property type="entry name" value="FLUORIDE EXPORT PROTEIN 1-RELATED"/>
    <property type="match status" value="1"/>
</dbReference>
<keyword evidence="5 12" id="KW-1133">Transmembrane helix</keyword>
<keyword evidence="9 12" id="KW-0407">Ion channel</keyword>
<proteinExistence type="inferred from homology"/>
<dbReference type="GO" id="GO:0062054">
    <property type="term" value="F:fluoride channel activity"/>
    <property type="evidence" value="ECO:0007669"/>
    <property type="project" value="UniProtKB-UniRule"/>
</dbReference>
<evidence type="ECO:0000256" key="1">
    <source>
        <dbReference type="ARBA" id="ARBA00004651"/>
    </source>
</evidence>
<gene>
    <name evidence="12" type="primary">fluC</name>
    <name evidence="12" type="synonym">crcB</name>
    <name evidence="13" type="ORF">B7Z12_15740</name>
</gene>
<protein>
    <recommendedName>
        <fullName evidence="12">Fluoride-specific ion channel FluC</fullName>
    </recommendedName>
</protein>
<keyword evidence="12" id="KW-0813">Transport</keyword>
<evidence type="ECO:0000256" key="8">
    <source>
        <dbReference type="ARBA" id="ARBA00023136"/>
    </source>
</evidence>
<feature type="transmembrane region" description="Helical" evidence="12">
    <location>
        <begin position="68"/>
        <end position="86"/>
    </location>
</feature>
<name>A0A258CYR2_CAUVI</name>
<evidence type="ECO:0000313" key="14">
    <source>
        <dbReference type="Proteomes" id="UP000215616"/>
    </source>
</evidence>
<feature type="transmembrane region" description="Helical" evidence="12">
    <location>
        <begin position="33"/>
        <end position="56"/>
    </location>
</feature>
<evidence type="ECO:0000256" key="4">
    <source>
        <dbReference type="ARBA" id="ARBA00022692"/>
    </source>
</evidence>
<comment type="similarity">
    <text evidence="10 12">Belongs to the fluoride channel Fluc/FEX (TC 1.A.43) family.</text>
</comment>
<sequence>MNKLLLVAAGGAVGSVARYLVGVGAMRVMGPGWPYGTFTVNVVGGFLMGCLASWLAHRGSTSSETWRVMLGVGVLGGFTTFSSFSLETALMIQKRAYGQAFTYSAASVLLAIAALFAGLLVARKVFA</sequence>
<dbReference type="GO" id="GO:0046872">
    <property type="term" value="F:metal ion binding"/>
    <property type="evidence" value="ECO:0007669"/>
    <property type="project" value="UniProtKB-KW"/>
</dbReference>
<reference evidence="13 14" key="1">
    <citation type="submission" date="2017-03" db="EMBL/GenBank/DDBJ databases">
        <title>Lifting the veil on microbial sulfur biogeochemistry in mining wastewaters.</title>
        <authorList>
            <person name="Kantor R.S."/>
            <person name="Colenbrander Nelson T."/>
            <person name="Marshall S."/>
            <person name="Bennett D."/>
            <person name="Apte S."/>
            <person name="Camacho D."/>
            <person name="Thomas B.C."/>
            <person name="Warren L.A."/>
            <person name="Banfield J.F."/>
        </authorList>
    </citation>
    <scope>NUCLEOTIDE SEQUENCE [LARGE SCALE GENOMIC DNA]</scope>
    <source>
        <strain evidence="13">32-67-7</strain>
    </source>
</reference>
<accession>A0A258CYR2</accession>
<keyword evidence="8 12" id="KW-0472">Membrane</keyword>
<comment type="subcellular location">
    <subcellularLocation>
        <location evidence="1 12">Cell membrane</location>
        <topology evidence="1 12">Multi-pass membrane protein</topology>
    </subcellularLocation>
</comment>
<evidence type="ECO:0000313" key="13">
    <source>
        <dbReference type="EMBL" id="OYX00619.1"/>
    </source>
</evidence>
<feature type="binding site" evidence="12">
    <location>
        <position position="79"/>
    </location>
    <ligand>
        <name>Na(+)</name>
        <dbReference type="ChEBI" id="CHEBI:29101"/>
        <note>structural</note>
    </ligand>
</feature>
<comment type="catalytic activity">
    <reaction evidence="11">
        <text>fluoride(in) = fluoride(out)</text>
        <dbReference type="Rhea" id="RHEA:76159"/>
        <dbReference type="ChEBI" id="CHEBI:17051"/>
    </reaction>
    <physiologicalReaction direction="left-to-right" evidence="11">
        <dbReference type="Rhea" id="RHEA:76160"/>
    </physiologicalReaction>
</comment>
<dbReference type="AlphaFoldDB" id="A0A258CYR2"/>
<dbReference type="GO" id="GO:0005886">
    <property type="term" value="C:plasma membrane"/>
    <property type="evidence" value="ECO:0007669"/>
    <property type="project" value="UniProtKB-SubCell"/>
</dbReference>
<dbReference type="GO" id="GO:0140114">
    <property type="term" value="P:cellular detoxification of fluoride"/>
    <property type="evidence" value="ECO:0007669"/>
    <property type="project" value="UniProtKB-UniRule"/>
</dbReference>
<keyword evidence="3" id="KW-0997">Cell inner membrane</keyword>
<keyword evidence="2 12" id="KW-1003">Cell membrane</keyword>
<evidence type="ECO:0000256" key="2">
    <source>
        <dbReference type="ARBA" id="ARBA00022475"/>
    </source>
</evidence>
<keyword evidence="4 12" id="KW-0812">Transmembrane</keyword>
<evidence type="ECO:0000256" key="12">
    <source>
        <dbReference type="HAMAP-Rule" id="MF_00454"/>
    </source>
</evidence>
<evidence type="ECO:0000256" key="6">
    <source>
        <dbReference type="ARBA" id="ARBA00023053"/>
    </source>
</evidence>
<dbReference type="PANTHER" id="PTHR28259">
    <property type="entry name" value="FLUORIDE EXPORT PROTEIN 1-RELATED"/>
    <property type="match status" value="1"/>
</dbReference>
<keyword evidence="12" id="KW-0479">Metal-binding</keyword>
<comment type="caution">
    <text evidence="13">The sequence shown here is derived from an EMBL/GenBank/DDBJ whole genome shotgun (WGS) entry which is preliminary data.</text>
</comment>
<comment type="function">
    <text evidence="12">Fluoride-specific ion channel. Important for reducing fluoride concentration in the cell, thus reducing its toxicity.</text>
</comment>
<dbReference type="EMBL" id="NCDQ01000298">
    <property type="protein sequence ID" value="OYX00619.1"/>
    <property type="molecule type" value="Genomic_DNA"/>
</dbReference>
<feature type="transmembrane region" description="Helical" evidence="12">
    <location>
        <begin position="101"/>
        <end position="122"/>
    </location>
</feature>
<dbReference type="Pfam" id="PF02537">
    <property type="entry name" value="CRCB"/>
    <property type="match status" value="1"/>
</dbReference>